<evidence type="ECO:0000256" key="1">
    <source>
        <dbReference type="SAM" id="MobiDB-lite"/>
    </source>
</evidence>
<sequence length="156" mass="17509">MPPAQLRGRRFSGKATPSQPAQEDPLDKTELRKLQGFLQEAFGNEGIKVTQGKRNPEDADVHFGQRQIGTISVDDEDGDRSFAFEMAIPVERPVLQDYLRRLFETDKLKIVARAKKTDSVELNHGDDFLGIISADDPKGKSFTLQMAILDFDLEAF</sequence>
<name>A0A4U8YZX6_METTU</name>
<reference evidence="3 5" key="2">
    <citation type="submission" date="2019-05" db="EMBL/GenBank/DDBJ databases">
        <authorList>
            <person name="Farhan Ul Haque M."/>
        </authorList>
    </citation>
    <scope>NUCLEOTIDE SEQUENCE [LARGE SCALE GENOMIC DNA]</scope>
    <source>
        <strain evidence="3">2</strain>
    </source>
</reference>
<evidence type="ECO:0008006" key="6">
    <source>
        <dbReference type="Google" id="ProtNLM"/>
    </source>
</evidence>
<dbReference type="KEGG" id="mtun:MTUNDRAET4_0081"/>
<protein>
    <recommendedName>
        <fullName evidence="6">DUF3126 domain-containing protein</fullName>
    </recommendedName>
</protein>
<evidence type="ECO:0000313" key="3">
    <source>
        <dbReference type="EMBL" id="VTZ50081.1"/>
    </source>
</evidence>
<evidence type="ECO:0000313" key="5">
    <source>
        <dbReference type="Proteomes" id="UP000485880"/>
    </source>
</evidence>
<dbReference type="AlphaFoldDB" id="A0A4U8YZX6"/>
<organism evidence="2 4">
    <name type="scientific">Methylocella tundrae</name>
    <dbReference type="NCBI Taxonomy" id="227605"/>
    <lineage>
        <taxon>Bacteria</taxon>
        <taxon>Pseudomonadati</taxon>
        <taxon>Pseudomonadota</taxon>
        <taxon>Alphaproteobacteria</taxon>
        <taxon>Hyphomicrobiales</taxon>
        <taxon>Beijerinckiaceae</taxon>
        <taxon>Methylocella</taxon>
    </lineage>
</organism>
<keyword evidence="5" id="KW-1185">Reference proteome</keyword>
<reference evidence="2 4" key="1">
    <citation type="submission" date="2019-03" db="EMBL/GenBank/DDBJ databases">
        <authorList>
            <person name="Kox A.R. M."/>
        </authorList>
    </citation>
    <scope>NUCLEOTIDE SEQUENCE [LARGE SCALE GENOMIC DNA]</scope>
    <source>
        <strain evidence="2">MTUNDRAET4 annotated genome</strain>
    </source>
</reference>
<evidence type="ECO:0000313" key="2">
    <source>
        <dbReference type="EMBL" id="VFU06974.1"/>
    </source>
</evidence>
<proteinExistence type="predicted"/>
<gene>
    <name evidence="3" type="ORF">MPC4_20291</name>
    <name evidence="2" type="ORF">MTUNDRAET4_0081</name>
</gene>
<dbReference type="InterPro" id="IPR021473">
    <property type="entry name" value="DUF3126"/>
</dbReference>
<dbReference type="EMBL" id="CABFMQ020000076">
    <property type="protein sequence ID" value="VTZ50081.1"/>
    <property type="molecule type" value="Genomic_DNA"/>
</dbReference>
<accession>A0A4U8YZX6</accession>
<dbReference type="Pfam" id="PF11324">
    <property type="entry name" value="DUF3126"/>
    <property type="match status" value="2"/>
</dbReference>
<evidence type="ECO:0000313" key="4">
    <source>
        <dbReference type="Proteomes" id="UP000294360"/>
    </source>
</evidence>
<dbReference type="Proteomes" id="UP000294360">
    <property type="component" value="Chromosome"/>
</dbReference>
<dbReference type="Proteomes" id="UP000485880">
    <property type="component" value="Unassembled WGS sequence"/>
</dbReference>
<dbReference type="EMBL" id="LR536450">
    <property type="protein sequence ID" value="VFU06974.1"/>
    <property type="molecule type" value="Genomic_DNA"/>
</dbReference>
<feature type="region of interest" description="Disordered" evidence="1">
    <location>
        <begin position="1"/>
        <end position="28"/>
    </location>
</feature>